<accession>A0A6A4KEF6</accession>
<reference evidence="2" key="1">
    <citation type="journal article" date="2019" name="Genome Biol. Evol.">
        <title>The Rhododendron genome and chromosomal organization provide insight into shared whole-genome duplications across the heath family (Ericaceae).</title>
        <authorList>
            <person name="Soza V.L."/>
            <person name="Lindsley D."/>
            <person name="Waalkes A."/>
            <person name="Ramage E."/>
            <person name="Patwardhan R.P."/>
            <person name="Burton J.N."/>
            <person name="Adey A."/>
            <person name="Kumar A."/>
            <person name="Qiu R."/>
            <person name="Shendure J."/>
            <person name="Hall B."/>
        </authorList>
    </citation>
    <scope>NUCLEOTIDE SEQUENCE</scope>
    <source>
        <strain evidence="2">RSF 1966-606</strain>
    </source>
</reference>
<dbReference type="InterPro" id="IPR023213">
    <property type="entry name" value="CAT-like_dom_sf"/>
</dbReference>
<dbReference type="PANTHER" id="PTHR31896">
    <property type="entry name" value="FAMILY REGULATORY PROTEIN, PUTATIVE (AFU_ORTHOLOGUE AFUA_3G14730)-RELATED"/>
    <property type="match status" value="1"/>
</dbReference>
<evidence type="ECO:0000256" key="1">
    <source>
        <dbReference type="ARBA" id="ARBA00022679"/>
    </source>
</evidence>
<keyword evidence="1" id="KW-0808">Transferase</keyword>
<sequence>MLSANYIQKGLLFIKPQTTTNDQQNPVKSLLNRLKDSLSLTLVHFYPLAGRLATLKQENPPSYSVYIDCNNSPGAKFIYATADLTIADVLSLVEVPVVVQSFFDHDRAINHDGHSMSLLSIQVTELIDGIFIGCSANHAVIDRTSYWHFFEILSNTYSTEKNLEITRPPFLKRWFPNGHARLKAKANSESKSTKISSFQSAFLVVVRVRRLPPDPETTCTMTANSRSRTDPPLPNKYFGNSVSRLTGKASVGELLDHGLGWAAWRLHEAVESHSVTDFGKKNRCGVRKVLRILARETGEFFILDLVKVGVGWERRVAETV</sequence>
<dbReference type="Gene3D" id="3.30.559.10">
    <property type="entry name" value="Chloramphenicol acetyltransferase-like domain"/>
    <property type="match status" value="2"/>
</dbReference>
<dbReference type="GO" id="GO:0016740">
    <property type="term" value="F:transferase activity"/>
    <property type="evidence" value="ECO:0007669"/>
    <property type="project" value="UniProtKB-KW"/>
</dbReference>
<dbReference type="PANTHER" id="PTHR31896:SF12">
    <property type="entry name" value="HXXXD-TYPE ACYL-TRANSFERASE FAMILY PROTEIN"/>
    <property type="match status" value="1"/>
</dbReference>
<dbReference type="InterPro" id="IPR051283">
    <property type="entry name" value="Sec_Metabolite_Acyltrans"/>
</dbReference>
<dbReference type="Pfam" id="PF02458">
    <property type="entry name" value="Transferase"/>
    <property type="match status" value="2"/>
</dbReference>
<protein>
    <recommendedName>
        <fullName evidence="3">Acetyltransferase</fullName>
    </recommendedName>
</protein>
<organism evidence="2">
    <name type="scientific">Rhododendron williamsianum</name>
    <dbReference type="NCBI Taxonomy" id="262921"/>
    <lineage>
        <taxon>Eukaryota</taxon>
        <taxon>Viridiplantae</taxon>
        <taxon>Streptophyta</taxon>
        <taxon>Embryophyta</taxon>
        <taxon>Tracheophyta</taxon>
        <taxon>Spermatophyta</taxon>
        <taxon>Magnoliopsida</taxon>
        <taxon>eudicotyledons</taxon>
        <taxon>Gunneridae</taxon>
        <taxon>Pentapetalae</taxon>
        <taxon>asterids</taxon>
        <taxon>Ericales</taxon>
        <taxon>Ericaceae</taxon>
        <taxon>Ericoideae</taxon>
        <taxon>Rhodoreae</taxon>
        <taxon>Rhododendron</taxon>
    </lineage>
</organism>
<proteinExistence type="predicted"/>
<gene>
    <name evidence="2" type="ORF">C3L33_23312</name>
</gene>
<evidence type="ECO:0008006" key="3">
    <source>
        <dbReference type="Google" id="ProtNLM"/>
    </source>
</evidence>
<dbReference type="EMBL" id="QEFC01005607">
    <property type="protein sequence ID" value="KAE9444790.1"/>
    <property type="molecule type" value="Genomic_DNA"/>
</dbReference>
<feature type="non-terminal residue" evidence="2">
    <location>
        <position position="1"/>
    </location>
</feature>
<dbReference type="AlphaFoldDB" id="A0A6A4KEF6"/>
<dbReference type="OrthoDB" id="1862401at2759"/>
<comment type="caution">
    <text evidence="2">The sequence shown here is derived from an EMBL/GenBank/DDBJ whole genome shotgun (WGS) entry which is preliminary data.</text>
</comment>
<evidence type="ECO:0000313" key="2">
    <source>
        <dbReference type="EMBL" id="KAE9444790.1"/>
    </source>
</evidence>
<name>A0A6A4KEF6_9ERIC</name>